<dbReference type="InterPro" id="IPR041667">
    <property type="entry name" value="Cupin_8"/>
</dbReference>
<protein>
    <submittedName>
        <fullName evidence="3">Bifunctional arginine demethylase and lysyl-hydroxylase PSR</fullName>
    </submittedName>
</protein>
<dbReference type="Gene3D" id="2.60.120.650">
    <property type="entry name" value="Cupin"/>
    <property type="match status" value="1"/>
</dbReference>
<gene>
    <name evidence="3" type="primary">PSR</name>
    <name evidence="3" type="ORF">AK812_SmicGene11038</name>
</gene>
<dbReference type="PANTHER" id="PTHR12480">
    <property type="entry name" value="ARGININE DEMETHYLASE AND LYSYL-HYDROXYLASE JMJD"/>
    <property type="match status" value="1"/>
</dbReference>
<dbReference type="InterPro" id="IPR050910">
    <property type="entry name" value="JMJD6_ArgDemeth/LysHydrox"/>
</dbReference>
<dbReference type="OrthoDB" id="203487at2759"/>
<dbReference type="InterPro" id="IPR003347">
    <property type="entry name" value="JmjC_dom"/>
</dbReference>
<name>A0A1Q9EEB4_SYMMI</name>
<reference evidence="3 4" key="1">
    <citation type="submission" date="2016-02" db="EMBL/GenBank/DDBJ databases">
        <title>Genome analysis of coral dinoflagellate symbionts highlights evolutionary adaptations to a symbiotic lifestyle.</title>
        <authorList>
            <person name="Aranda M."/>
            <person name="Li Y."/>
            <person name="Liew Y.J."/>
            <person name="Baumgarten S."/>
            <person name="Simakov O."/>
            <person name="Wilson M."/>
            <person name="Piel J."/>
            <person name="Ashoor H."/>
            <person name="Bougouffa S."/>
            <person name="Bajic V.B."/>
            <person name="Ryu T."/>
            <person name="Ravasi T."/>
            <person name="Bayer T."/>
            <person name="Micklem G."/>
            <person name="Kim H."/>
            <person name="Bhak J."/>
            <person name="Lajeunesse T.C."/>
            <person name="Voolstra C.R."/>
        </authorList>
    </citation>
    <scope>NUCLEOTIDE SEQUENCE [LARGE SCALE GENOMIC DNA]</scope>
    <source>
        <strain evidence="3 4">CCMP2467</strain>
    </source>
</reference>
<keyword evidence="4" id="KW-1185">Reference proteome</keyword>
<keyword evidence="3" id="KW-0808">Transferase</keyword>
<feature type="region of interest" description="Disordered" evidence="1">
    <location>
        <begin position="689"/>
        <end position="768"/>
    </location>
</feature>
<organism evidence="3 4">
    <name type="scientific">Symbiodinium microadriaticum</name>
    <name type="common">Dinoflagellate</name>
    <name type="synonym">Zooxanthella microadriatica</name>
    <dbReference type="NCBI Taxonomy" id="2951"/>
    <lineage>
        <taxon>Eukaryota</taxon>
        <taxon>Sar</taxon>
        <taxon>Alveolata</taxon>
        <taxon>Dinophyceae</taxon>
        <taxon>Suessiales</taxon>
        <taxon>Symbiodiniaceae</taxon>
        <taxon>Symbiodinium</taxon>
    </lineage>
</organism>
<feature type="domain" description="JmjC" evidence="2">
    <location>
        <begin position="94"/>
        <end position="288"/>
    </location>
</feature>
<proteinExistence type="predicted"/>
<dbReference type="Pfam" id="PF13621">
    <property type="entry name" value="Cupin_8"/>
    <property type="match status" value="1"/>
</dbReference>
<dbReference type="EMBL" id="LSRX01000176">
    <property type="protein sequence ID" value="OLQ05774.1"/>
    <property type="molecule type" value="Genomic_DNA"/>
</dbReference>
<feature type="compositionally biased region" description="Pro residues" evidence="1">
    <location>
        <begin position="699"/>
        <end position="709"/>
    </location>
</feature>
<dbReference type="AlphaFoldDB" id="A0A1Q9EEB4"/>
<keyword evidence="3" id="KW-0489">Methyltransferase</keyword>
<accession>A0A1Q9EEB4</accession>
<sequence length="768" mass="84256">MALLSKRTGLDPEDDFTSAADCLLVLPNSFQEASSNFCCKTLLEEAGCQEVEYKRAAQGELSLATDSLSRVLCDFVPNSCHEDPVLLMDENVVSTTSLANSLLEAAPPFLREDLFCEFPLMLRPAQLCLVVGGQGARSDLHIDPLSWTGWNCLLQGRKLWRFFPDIPQHAEAFRPASRPFGIRKGGAEVCTIGSGWRSDVDLFANRTNTAAEPPCDSFGWLSPDLAKFPHVKGCSAPLEHVQEPGETLIFPGHWWHQTYHLTPTFGFAGQVLNSGNLGRVLGHIIRWCELEVPDEAWDQEPKAFIAQVLGEAIDSMHVEASVKRPLQGEEPELPPGLCPALRCGDEVWRGTILEFWAIRRCLVRVWADLVERIRSGPQVETLGVSYFGNDITLAPITEQVEEDWREFIHAVKLKSRRSVFVIGGFAAKYRGMRLSSAYDQNQQYVKSLVESEGLYVTDLWQKVKKWKLCSDGIRLLRGEVFNPSCGKVALTFRLSGFFGAIPRLLTYSPDKIWTFSAPFVVRDLNLVLPLLEAMAPPEFPPGQPPNPPDAAVRRLLRNHPKIPPGSACAAELRALGLGQLPILEWDVEQPWGQYLDGESAPAVKGYPGTALSEPEPTARPEQVPAASPFQMPAPEVPPIAGFSSLSQPSADTVLVQSTPAPGTDTARLVALDAEEKALLQEVLSLEQRAAVAAGRKKVPQPPTESPPARSPGSRRRQLRPSPSESAEDEAEALDPAPPRPAPKGVAPPRSVAGRQPKVPPRPPRPAPR</sequence>
<dbReference type="GO" id="GO:0032259">
    <property type="term" value="P:methylation"/>
    <property type="evidence" value="ECO:0007669"/>
    <property type="project" value="UniProtKB-KW"/>
</dbReference>
<dbReference type="Proteomes" id="UP000186817">
    <property type="component" value="Unassembled WGS sequence"/>
</dbReference>
<evidence type="ECO:0000256" key="1">
    <source>
        <dbReference type="SAM" id="MobiDB-lite"/>
    </source>
</evidence>
<feature type="region of interest" description="Disordered" evidence="1">
    <location>
        <begin position="605"/>
        <end position="626"/>
    </location>
</feature>
<dbReference type="GO" id="GO:0008168">
    <property type="term" value="F:methyltransferase activity"/>
    <property type="evidence" value="ECO:0007669"/>
    <property type="project" value="UniProtKB-KW"/>
</dbReference>
<dbReference type="PROSITE" id="PS51184">
    <property type="entry name" value="JMJC"/>
    <property type="match status" value="1"/>
</dbReference>
<dbReference type="SUPFAM" id="SSF51197">
    <property type="entry name" value="Clavaminate synthase-like"/>
    <property type="match status" value="1"/>
</dbReference>
<evidence type="ECO:0000313" key="3">
    <source>
        <dbReference type="EMBL" id="OLQ05774.1"/>
    </source>
</evidence>
<comment type="caution">
    <text evidence="3">The sequence shown here is derived from an EMBL/GenBank/DDBJ whole genome shotgun (WGS) entry which is preliminary data.</text>
</comment>
<evidence type="ECO:0000313" key="4">
    <source>
        <dbReference type="Proteomes" id="UP000186817"/>
    </source>
</evidence>
<evidence type="ECO:0000259" key="2">
    <source>
        <dbReference type="PROSITE" id="PS51184"/>
    </source>
</evidence>
<dbReference type="SMART" id="SM00558">
    <property type="entry name" value="JmjC"/>
    <property type="match status" value="1"/>
</dbReference>
<feature type="compositionally biased region" description="Pro residues" evidence="1">
    <location>
        <begin position="757"/>
        <end position="768"/>
    </location>
</feature>